<sequence length="753" mass="83902">MSTLPLSQDQLRAQFGPHLNLAPPGGWLSDPTPDKIVETHCCFCGQQCGIKLKVKENQVIGFEPWEEFPFNQGKLCPKGVKRYLQGNHPDRLTKAMKRTENGFEPMRWDEAMDRTVSEIQRIQQVHGKDAFAVLSGVSLTNEKSYLAGKFARLGLQTKNLDYNGRLCMVSAGAGNKKAFGVDRAANSWADIELADVIWVAGSNVAECSPITTDYIWRARDRGALLIVVDPRITPLARTADLVLPLKPGTDSALTNGILHLLHKWKLIDWDFVNEHTNGFDATLEAVKDCTPEWTSQITGLPVEAIEKAARIWGEARTSFLLHARGIEHQTKGVDNVLGCINMVLATGRIGKPGCGYATITGQGNGQGGREHGHKCDQLPGNRDISNPEHRKYICSVWGCTDEELPGLGQSAQEIMNAIHAGEIKGLLLLCFNPLVSLPDTEFTRAALSKLEFFVCLDFFLSESAQHADIVFPSALHEEDEGTSTSAEGRVIKINKAVDCPGDARPDWQIMVEIAHRLGQGKYFDHFKKPEDIFNELRVASKGGTADYAGITYEKIEKNMGIFWPCPTEDHPGTPRLFEGGKFFHPDGKAKFNPTPYRPPMEVVDDDYPIWLTTGRVVFHYLSGTQTRRIGFLVEQCPHPYLEIHPRLAERYGLQEGDAVEITSRRGSMVLPAKVVKTIRPDTVFIPYHWPGALSANRLTARHLDPVSKIPEFKISAVRLKKTTKDQFSPELAELQRMGFEARSNQTDMPERVF</sequence>
<accession>A0A936K7W8</accession>
<dbReference type="GO" id="GO:0051539">
    <property type="term" value="F:4 iron, 4 sulfur cluster binding"/>
    <property type="evidence" value="ECO:0007669"/>
    <property type="project" value="UniProtKB-KW"/>
</dbReference>
<dbReference type="Pfam" id="PF00384">
    <property type="entry name" value="Molybdopterin"/>
    <property type="match status" value="1"/>
</dbReference>
<dbReference type="AlphaFoldDB" id="A0A936K7W8"/>
<reference evidence="7 8" key="1">
    <citation type="submission" date="2020-10" db="EMBL/GenBank/DDBJ databases">
        <title>Connecting structure to function with the recovery of over 1000 high-quality activated sludge metagenome-assembled genomes encoding full-length rRNA genes using long-read sequencing.</title>
        <authorList>
            <person name="Singleton C.M."/>
            <person name="Petriglieri F."/>
            <person name="Kristensen J.M."/>
            <person name="Kirkegaard R.H."/>
            <person name="Michaelsen T.Y."/>
            <person name="Andersen M.H."/>
            <person name="Karst S.M."/>
            <person name="Dueholm M.S."/>
            <person name="Nielsen P.H."/>
            <person name="Albertsen M."/>
        </authorList>
    </citation>
    <scope>NUCLEOTIDE SEQUENCE [LARGE SCALE GENOMIC DNA]</scope>
    <source>
        <strain evidence="7">OdNE_18-Q3-R46-58_MAXAC.008</strain>
    </source>
</reference>
<dbReference type="PROSITE" id="PS51669">
    <property type="entry name" value="4FE4S_MOW_BIS_MGD"/>
    <property type="match status" value="1"/>
</dbReference>
<dbReference type="GO" id="GO:0046872">
    <property type="term" value="F:metal ion binding"/>
    <property type="evidence" value="ECO:0007669"/>
    <property type="project" value="UniProtKB-KW"/>
</dbReference>
<keyword evidence="1" id="KW-0004">4Fe-4S</keyword>
<evidence type="ECO:0000256" key="2">
    <source>
        <dbReference type="ARBA" id="ARBA00022723"/>
    </source>
</evidence>
<dbReference type="Proteomes" id="UP000709959">
    <property type="component" value="Unassembled WGS sequence"/>
</dbReference>
<dbReference type="InterPro" id="IPR006657">
    <property type="entry name" value="MoPterin_dinucl-bd_dom"/>
</dbReference>
<name>A0A936K7W8_9BACT</name>
<organism evidence="7 8">
    <name type="scientific">Candidatus Geothrix odensensis</name>
    <dbReference type="NCBI Taxonomy" id="2954440"/>
    <lineage>
        <taxon>Bacteria</taxon>
        <taxon>Pseudomonadati</taxon>
        <taxon>Acidobacteriota</taxon>
        <taxon>Holophagae</taxon>
        <taxon>Holophagales</taxon>
        <taxon>Holophagaceae</taxon>
        <taxon>Geothrix</taxon>
    </lineage>
</organism>
<gene>
    <name evidence="7" type="ORF">IPN91_13475</name>
</gene>
<dbReference type="Gene3D" id="2.20.25.90">
    <property type="entry name" value="ADC-like domains"/>
    <property type="match status" value="1"/>
</dbReference>
<keyword evidence="2" id="KW-0479">Metal-binding</keyword>
<dbReference type="InterPro" id="IPR009010">
    <property type="entry name" value="Asp_de-COase-like_dom_sf"/>
</dbReference>
<evidence type="ECO:0000256" key="1">
    <source>
        <dbReference type="ARBA" id="ARBA00022485"/>
    </source>
</evidence>
<dbReference type="SMART" id="SM00926">
    <property type="entry name" value="Molybdop_Fe4S4"/>
    <property type="match status" value="1"/>
</dbReference>
<dbReference type="Pfam" id="PF04879">
    <property type="entry name" value="Molybdop_Fe4S4"/>
    <property type="match status" value="1"/>
</dbReference>
<keyword evidence="4" id="KW-0411">Iron-sulfur</keyword>
<evidence type="ECO:0000259" key="6">
    <source>
        <dbReference type="PROSITE" id="PS51669"/>
    </source>
</evidence>
<keyword evidence="3" id="KW-0408">Iron</keyword>
<feature type="domain" description="4Fe-4S Mo/W bis-MGD-type" evidence="6">
    <location>
        <begin position="34"/>
        <end position="90"/>
    </location>
</feature>
<dbReference type="InterPro" id="IPR050123">
    <property type="entry name" value="Prok_molybdopt-oxidoreductase"/>
</dbReference>
<dbReference type="EMBL" id="JADKCH010000023">
    <property type="protein sequence ID" value="MBK8573605.1"/>
    <property type="molecule type" value="Genomic_DNA"/>
</dbReference>
<dbReference type="InterPro" id="IPR006656">
    <property type="entry name" value="Mopterin_OxRdtase"/>
</dbReference>
<dbReference type="Pfam" id="PF01568">
    <property type="entry name" value="Molydop_binding"/>
    <property type="match status" value="1"/>
</dbReference>
<dbReference type="Gene3D" id="3.40.228.10">
    <property type="entry name" value="Dimethylsulfoxide Reductase, domain 2"/>
    <property type="match status" value="1"/>
</dbReference>
<dbReference type="GO" id="GO:0016020">
    <property type="term" value="C:membrane"/>
    <property type="evidence" value="ECO:0007669"/>
    <property type="project" value="TreeGrafter"/>
</dbReference>
<dbReference type="PANTHER" id="PTHR43105:SF10">
    <property type="entry name" value="NADH-QUINONE OXIDOREDUCTASE SUBUNIT G"/>
    <property type="match status" value="1"/>
</dbReference>
<feature type="region of interest" description="Disordered" evidence="5">
    <location>
        <begin position="363"/>
        <end position="382"/>
    </location>
</feature>
<evidence type="ECO:0000313" key="7">
    <source>
        <dbReference type="EMBL" id="MBK8573605.1"/>
    </source>
</evidence>
<evidence type="ECO:0000313" key="8">
    <source>
        <dbReference type="Proteomes" id="UP000709959"/>
    </source>
</evidence>
<evidence type="ECO:0000256" key="5">
    <source>
        <dbReference type="SAM" id="MobiDB-lite"/>
    </source>
</evidence>
<dbReference type="Gene3D" id="3.40.50.740">
    <property type="match status" value="1"/>
</dbReference>
<protein>
    <submittedName>
        <fullName evidence="7">Molybdopterin oxidoreductase family protein</fullName>
    </submittedName>
</protein>
<dbReference type="Gene3D" id="2.40.40.20">
    <property type="match status" value="1"/>
</dbReference>
<evidence type="ECO:0000256" key="3">
    <source>
        <dbReference type="ARBA" id="ARBA00023004"/>
    </source>
</evidence>
<dbReference type="SUPFAM" id="SSF53706">
    <property type="entry name" value="Formate dehydrogenase/DMSO reductase, domains 1-3"/>
    <property type="match status" value="1"/>
</dbReference>
<dbReference type="PANTHER" id="PTHR43105">
    <property type="entry name" value="RESPIRATORY NITRATE REDUCTASE"/>
    <property type="match status" value="1"/>
</dbReference>
<comment type="caution">
    <text evidence="7">The sequence shown here is derived from an EMBL/GenBank/DDBJ whole genome shotgun (WGS) entry which is preliminary data.</text>
</comment>
<dbReference type="GO" id="GO:0016491">
    <property type="term" value="F:oxidoreductase activity"/>
    <property type="evidence" value="ECO:0007669"/>
    <property type="project" value="InterPro"/>
</dbReference>
<proteinExistence type="predicted"/>
<dbReference type="GO" id="GO:0043546">
    <property type="term" value="F:molybdopterin cofactor binding"/>
    <property type="evidence" value="ECO:0007669"/>
    <property type="project" value="InterPro"/>
</dbReference>
<dbReference type="GO" id="GO:0045333">
    <property type="term" value="P:cellular respiration"/>
    <property type="evidence" value="ECO:0007669"/>
    <property type="project" value="UniProtKB-ARBA"/>
</dbReference>
<dbReference type="InterPro" id="IPR006963">
    <property type="entry name" value="Mopterin_OxRdtase_4Fe-4S_dom"/>
</dbReference>
<evidence type="ECO:0000256" key="4">
    <source>
        <dbReference type="ARBA" id="ARBA00023014"/>
    </source>
</evidence>
<dbReference type="CDD" id="cd00508">
    <property type="entry name" value="MopB_CT_Fdh-Nap-like"/>
    <property type="match status" value="1"/>
</dbReference>
<dbReference type="SUPFAM" id="SSF50692">
    <property type="entry name" value="ADC-like"/>
    <property type="match status" value="1"/>
</dbReference>